<sequence>MIKRICNEFGYRLNLNIIPEEIYIDSFENLRNIRITLFDNKSKVSFYYYCNINNVNGYHIEMICSGDYPFRSPKNIYVNYNSYNNKINFDNETKKFVEKRYDVICTCCESISCGNNWHPMFKIKYIIDEKYFWDNLLVRRMNLNIIRKNKNNIPSDLWNIIEDYIFYNKDDYQTMKRTGKYII</sequence>
<dbReference type="AlphaFoldDB" id="A0A6C0BSY8"/>
<evidence type="ECO:0000313" key="1">
    <source>
        <dbReference type="EMBL" id="QHS94901.1"/>
    </source>
</evidence>
<dbReference type="EMBL" id="MN739235">
    <property type="protein sequence ID" value="QHS94901.1"/>
    <property type="molecule type" value="Genomic_DNA"/>
</dbReference>
<organism evidence="1">
    <name type="scientific">viral metagenome</name>
    <dbReference type="NCBI Taxonomy" id="1070528"/>
    <lineage>
        <taxon>unclassified sequences</taxon>
        <taxon>metagenomes</taxon>
        <taxon>organismal metagenomes</taxon>
    </lineage>
</organism>
<protein>
    <submittedName>
        <fullName evidence="1">Uncharacterized protein</fullName>
    </submittedName>
</protein>
<name>A0A6C0BSY8_9ZZZZ</name>
<reference evidence="1" key="1">
    <citation type="journal article" date="2020" name="Nature">
        <title>Giant virus diversity and host interactions through global metagenomics.</title>
        <authorList>
            <person name="Schulz F."/>
            <person name="Roux S."/>
            <person name="Paez-Espino D."/>
            <person name="Jungbluth S."/>
            <person name="Walsh D.A."/>
            <person name="Denef V.J."/>
            <person name="McMahon K.D."/>
            <person name="Konstantinidis K.T."/>
            <person name="Eloe-Fadrosh E.A."/>
            <person name="Kyrpides N.C."/>
            <person name="Woyke T."/>
        </authorList>
    </citation>
    <scope>NUCLEOTIDE SEQUENCE</scope>
    <source>
        <strain evidence="1">GVMAG-M-3300018428-16</strain>
    </source>
</reference>
<accession>A0A6C0BSY8</accession>
<proteinExistence type="predicted"/>